<evidence type="ECO:0000256" key="1">
    <source>
        <dbReference type="SAM" id="MobiDB-lite"/>
    </source>
</evidence>
<dbReference type="STRING" id="1448308.A0A2T2P0V1"/>
<name>A0A2T2P0V1_CORCC</name>
<gene>
    <name evidence="2" type="ORF">BS50DRAFT_584807</name>
</gene>
<protein>
    <submittedName>
        <fullName evidence="2">Uncharacterized protein</fullName>
    </submittedName>
</protein>
<dbReference type="Proteomes" id="UP000240883">
    <property type="component" value="Unassembled WGS sequence"/>
</dbReference>
<organism evidence="2 3">
    <name type="scientific">Corynespora cassiicola Philippines</name>
    <dbReference type="NCBI Taxonomy" id="1448308"/>
    <lineage>
        <taxon>Eukaryota</taxon>
        <taxon>Fungi</taxon>
        <taxon>Dikarya</taxon>
        <taxon>Ascomycota</taxon>
        <taxon>Pezizomycotina</taxon>
        <taxon>Dothideomycetes</taxon>
        <taxon>Pleosporomycetidae</taxon>
        <taxon>Pleosporales</taxon>
        <taxon>Corynesporascaceae</taxon>
        <taxon>Corynespora</taxon>
    </lineage>
</organism>
<evidence type="ECO:0000313" key="2">
    <source>
        <dbReference type="EMBL" id="PSN71301.1"/>
    </source>
</evidence>
<dbReference type="EMBL" id="KZ678131">
    <property type="protein sequence ID" value="PSN71301.1"/>
    <property type="molecule type" value="Genomic_DNA"/>
</dbReference>
<evidence type="ECO:0000313" key="3">
    <source>
        <dbReference type="Proteomes" id="UP000240883"/>
    </source>
</evidence>
<feature type="region of interest" description="Disordered" evidence="1">
    <location>
        <begin position="176"/>
        <end position="229"/>
    </location>
</feature>
<keyword evidence="3" id="KW-1185">Reference proteome</keyword>
<feature type="region of interest" description="Disordered" evidence="1">
    <location>
        <begin position="246"/>
        <end position="269"/>
    </location>
</feature>
<dbReference type="OrthoDB" id="3798749at2759"/>
<proteinExistence type="predicted"/>
<feature type="compositionally biased region" description="Basic residues" evidence="1">
    <location>
        <begin position="199"/>
        <end position="209"/>
    </location>
</feature>
<reference evidence="2 3" key="1">
    <citation type="journal article" date="2018" name="Front. Microbiol.">
        <title>Genome-Wide Analysis of Corynespora cassiicola Leaf Fall Disease Putative Effectors.</title>
        <authorList>
            <person name="Lopez D."/>
            <person name="Ribeiro S."/>
            <person name="Label P."/>
            <person name="Fumanal B."/>
            <person name="Venisse J.S."/>
            <person name="Kohler A."/>
            <person name="de Oliveira R.R."/>
            <person name="Labutti K."/>
            <person name="Lipzen A."/>
            <person name="Lail K."/>
            <person name="Bauer D."/>
            <person name="Ohm R.A."/>
            <person name="Barry K.W."/>
            <person name="Spatafora J."/>
            <person name="Grigoriev I.V."/>
            <person name="Martin F.M."/>
            <person name="Pujade-Renaud V."/>
        </authorList>
    </citation>
    <scope>NUCLEOTIDE SEQUENCE [LARGE SCALE GENOMIC DNA]</scope>
    <source>
        <strain evidence="2 3">Philippines</strain>
    </source>
</reference>
<feature type="compositionally biased region" description="Polar residues" evidence="1">
    <location>
        <begin position="253"/>
        <end position="263"/>
    </location>
</feature>
<dbReference type="AlphaFoldDB" id="A0A2T2P0V1"/>
<accession>A0A2T2P0V1</accession>
<sequence length="269" mass="30064">MQDIIASRRTGVLESGKAGKKKPVIVIDDEDETGGFDTFSDVGRGLFTCRATAHTRQHVQKREDSNEEGNLKSGDSTTIFTLSDIHEYTTRKRVAGLMAISPGIPVSDLYNLLGECGGLSPAEHWELQKSGRGVYEPHTTPHLNFHHSREEEKRVDVKIDYDDPIFIYDTDMPNSPPVAKTVQPRKTANKLGSTAKAKCSIRKPTKYRREKPTQRVPNNTKANIGKKRGRKLRLDPNVLEEYFVDRESAPSEKGSSTTLTTHQYGGIKK</sequence>